<keyword evidence="2" id="KW-1185">Reference proteome</keyword>
<comment type="caution">
    <text evidence="1">The sequence shown here is derived from an EMBL/GenBank/DDBJ whole genome shotgun (WGS) entry which is preliminary data.</text>
</comment>
<keyword evidence="1" id="KW-0808">Transferase</keyword>
<gene>
    <name evidence="1" type="ORF">CA834_02745</name>
</gene>
<sequence length="118" mass="13620">MKKAVVIIVMLCVGFVYAQKERDLSLNTDKDLIEVVYYHDNGTISQTGYYTKEGKLHGEWFTYCQQGNKLVSAKYDNGKKVGKWFYWTKDTLKEVDYSNNQIASVNEWTNSKTIIASN</sequence>
<dbReference type="AlphaFoldDB" id="A0A265V0H6"/>
<proteinExistence type="predicted"/>
<evidence type="ECO:0000313" key="2">
    <source>
        <dbReference type="Proteomes" id="UP000216840"/>
    </source>
</evidence>
<accession>A0A265V0H6</accession>
<dbReference type="RefSeq" id="WP_094967122.1">
    <property type="nucleotide sequence ID" value="NZ_NGJN01000001.1"/>
</dbReference>
<protein>
    <submittedName>
        <fullName evidence="1">Nicotinic acid mononucleotide adenyltransferase</fullName>
    </submittedName>
</protein>
<dbReference type="Gene3D" id="2.20.110.10">
    <property type="entry name" value="Histone H3 K4-specific methyltransferase SET7/9 N-terminal domain"/>
    <property type="match status" value="1"/>
</dbReference>
<dbReference type="Proteomes" id="UP000216840">
    <property type="component" value="Unassembled WGS sequence"/>
</dbReference>
<dbReference type="SUPFAM" id="SSF82185">
    <property type="entry name" value="Histone H3 K4-specific methyltransferase SET7/9 N-terminal domain"/>
    <property type="match status" value="1"/>
</dbReference>
<reference evidence="1 2" key="1">
    <citation type="submission" date="2017-05" db="EMBL/GenBank/DDBJ databases">
        <title>The draft genome sequence of Idiomarina salinarum WNB302.</title>
        <authorList>
            <person name="Sun Y."/>
            <person name="Chen B."/>
            <person name="Du Z."/>
        </authorList>
    </citation>
    <scope>NUCLEOTIDE SEQUENCE [LARGE SCALE GENOMIC DNA]</scope>
    <source>
        <strain evidence="1 2">WNB302</strain>
    </source>
</reference>
<name>A0A265V0H6_9FLAO</name>
<dbReference type="EMBL" id="NGJN01000001">
    <property type="protein sequence ID" value="OZV71049.1"/>
    <property type="molecule type" value="Genomic_DNA"/>
</dbReference>
<organism evidence="1 2">
    <name type="scientific">Winogradskyella aurantia</name>
    <dbReference type="NCBI Taxonomy" id="1915063"/>
    <lineage>
        <taxon>Bacteria</taxon>
        <taxon>Pseudomonadati</taxon>
        <taxon>Bacteroidota</taxon>
        <taxon>Flavobacteriia</taxon>
        <taxon>Flavobacteriales</taxon>
        <taxon>Flavobacteriaceae</taxon>
        <taxon>Winogradskyella</taxon>
    </lineage>
</organism>
<dbReference type="GO" id="GO:0016740">
    <property type="term" value="F:transferase activity"/>
    <property type="evidence" value="ECO:0007669"/>
    <property type="project" value="UniProtKB-KW"/>
</dbReference>
<dbReference type="OrthoDB" id="1467310at2"/>
<evidence type="ECO:0000313" key="1">
    <source>
        <dbReference type="EMBL" id="OZV71049.1"/>
    </source>
</evidence>